<dbReference type="SMART" id="SM00646">
    <property type="entry name" value="Ami_3"/>
    <property type="match status" value="1"/>
</dbReference>
<comment type="caution">
    <text evidence="4">The sequence shown here is derived from an EMBL/GenBank/DDBJ whole genome shotgun (WGS) entry which is preliminary data.</text>
</comment>
<dbReference type="GO" id="GO:0008745">
    <property type="term" value="F:N-acetylmuramoyl-L-alanine amidase activity"/>
    <property type="evidence" value="ECO:0007669"/>
    <property type="project" value="InterPro"/>
</dbReference>
<feature type="compositionally biased region" description="Polar residues" evidence="2">
    <location>
        <begin position="130"/>
        <end position="144"/>
    </location>
</feature>
<dbReference type="InterPro" id="IPR002508">
    <property type="entry name" value="MurNAc-LAA_cat"/>
</dbReference>
<organism evidence="4 5">
    <name type="scientific">Lusitaniella coriacea LEGE 07157</name>
    <dbReference type="NCBI Taxonomy" id="945747"/>
    <lineage>
        <taxon>Bacteria</taxon>
        <taxon>Bacillati</taxon>
        <taxon>Cyanobacteriota</taxon>
        <taxon>Cyanophyceae</taxon>
        <taxon>Spirulinales</taxon>
        <taxon>Lusitaniellaceae</taxon>
        <taxon>Lusitaniella</taxon>
    </lineage>
</organism>
<dbReference type="CDD" id="cd02696">
    <property type="entry name" value="MurNAc-LAA"/>
    <property type="match status" value="1"/>
</dbReference>
<dbReference type="EMBL" id="JADEWZ010000079">
    <property type="protein sequence ID" value="MBE9119097.1"/>
    <property type="molecule type" value="Genomic_DNA"/>
</dbReference>
<name>A0A8J7E3J8_9CYAN</name>
<proteinExistence type="predicted"/>
<gene>
    <name evidence="4" type="ORF">IQ249_24890</name>
</gene>
<dbReference type="GO" id="GO:0009253">
    <property type="term" value="P:peptidoglycan catabolic process"/>
    <property type="evidence" value="ECO:0007669"/>
    <property type="project" value="InterPro"/>
</dbReference>
<protein>
    <submittedName>
        <fullName evidence="4">N-acetylmuramoyl-L-alanine amidase</fullName>
    </submittedName>
</protein>
<accession>A0A8J7E3J8</accession>
<dbReference type="RefSeq" id="WP_194032191.1">
    <property type="nucleotide sequence ID" value="NZ_JADEWZ010000079.1"/>
</dbReference>
<dbReference type="Gene3D" id="2.60.40.3500">
    <property type="match status" value="1"/>
</dbReference>
<keyword evidence="1" id="KW-0378">Hydrolase</keyword>
<evidence type="ECO:0000259" key="3">
    <source>
        <dbReference type="SMART" id="SM00646"/>
    </source>
</evidence>
<evidence type="ECO:0000313" key="4">
    <source>
        <dbReference type="EMBL" id="MBE9119097.1"/>
    </source>
</evidence>
<keyword evidence="5" id="KW-1185">Reference proteome</keyword>
<reference evidence="4" key="1">
    <citation type="submission" date="2020-10" db="EMBL/GenBank/DDBJ databases">
        <authorList>
            <person name="Castelo-Branco R."/>
            <person name="Eusebio N."/>
            <person name="Adriana R."/>
            <person name="Vieira A."/>
            <person name="Brugerolle De Fraissinette N."/>
            <person name="Rezende De Castro R."/>
            <person name="Schneider M.P."/>
            <person name="Vasconcelos V."/>
            <person name="Leao P.N."/>
        </authorList>
    </citation>
    <scope>NUCLEOTIDE SEQUENCE</scope>
    <source>
        <strain evidence="4">LEGE 07157</strain>
    </source>
</reference>
<dbReference type="Pfam" id="PF01520">
    <property type="entry name" value="Amidase_3"/>
    <property type="match status" value="1"/>
</dbReference>
<evidence type="ECO:0000313" key="5">
    <source>
        <dbReference type="Proteomes" id="UP000654482"/>
    </source>
</evidence>
<feature type="region of interest" description="Disordered" evidence="2">
    <location>
        <begin position="381"/>
        <end position="428"/>
    </location>
</feature>
<dbReference type="Gene3D" id="3.40.630.40">
    <property type="entry name" value="Zn-dependent exopeptidases"/>
    <property type="match status" value="1"/>
</dbReference>
<feature type="domain" description="MurNAc-LAA" evidence="3">
    <location>
        <begin position="493"/>
        <end position="602"/>
    </location>
</feature>
<dbReference type="PANTHER" id="PTHR30404:SF0">
    <property type="entry name" value="N-ACETYLMURAMOYL-L-ALANINE AMIDASE AMIC"/>
    <property type="match status" value="1"/>
</dbReference>
<dbReference type="SUPFAM" id="SSF53187">
    <property type="entry name" value="Zn-dependent exopeptidases"/>
    <property type="match status" value="1"/>
</dbReference>
<evidence type="ECO:0000256" key="2">
    <source>
        <dbReference type="SAM" id="MobiDB-lite"/>
    </source>
</evidence>
<sequence length="609" mass="66836">MRYSWLLLSLLSIFLCLSPAEAARLLFWRFDRNQNQLIFTTDVGVQPKAQLISNPTRLVIDLPGIVLGRPTANQAIGGAIRSVRVGQFDNRTTRIVVELAPGYTMDPQKIRFRGASPREWSVELPDPERLQSQSSPSTRTNISTTATPVARVGNGNDVRVTRNGFFLDLGEQSPKKIEVRRSRDRRTIDVDLEGLEWSNRLAAQTLSVNQYGVSSMAFSQVDSEVARLTLTIDPKSPDWQASISRFGGLVLVPTVGAGVLQSNSASVVSAANDSRIAIVESIDMEGRNLLVRANRAVSVTSRWNAEARLYEITIPNARLAEDVSGPDLSSRGPIAELRLRQQDSQTVVLLVKPSRGIRVSQIDPLRDSGLRIGFQRGSTLSPPRISVAPPPTPPTISGSNAIPVPPPSRNSPVLPRTSPPSTNLPRIPNGRVLVVVDPGHGGKDPGAIGIGGLQEKDVNIDISLRLARILEQQGVKVILTRSNDTFISLQGRTVMANRARADLFVSIHANAVGGRRPDVNGFEIYYYSSGGELARTIHRSVLQSINIRDRRVRTARFYVLRNSSMPAVLVETGFVTGREDSANLRNPQHRQQMAEAIARGILQYIQRRI</sequence>
<dbReference type="PANTHER" id="PTHR30404">
    <property type="entry name" value="N-ACETYLMURAMOYL-L-ALANINE AMIDASE"/>
    <property type="match status" value="1"/>
</dbReference>
<evidence type="ECO:0000256" key="1">
    <source>
        <dbReference type="ARBA" id="ARBA00022801"/>
    </source>
</evidence>
<dbReference type="InterPro" id="IPR050695">
    <property type="entry name" value="N-acetylmuramoyl_amidase_3"/>
</dbReference>
<dbReference type="Proteomes" id="UP000654482">
    <property type="component" value="Unassembled WGS sequence"/>
</dbReference>
<dbReference type="InterPro" id="IPR021731">
    <property type="entry name" value="AMIN_dom"/>
</dbReference>
<dbReference type="GO" id="GO:0030288">
    <property type="term" value="C:outer membrane-bounded periplasmic space"/>
    <property type="evidence" value="ECO:0007669"/>
    <property type="project" value="TreeGrafter"/>
</dbReference>
<dbReference type="AlphaFoldDB" id="A0A8J7E3J8"/>
<dbReference type="Pfam" id="PF11741">
    <property type="entry name" value="AMIN"/>
    <property type="match status" value="1"/>
</dbReference>
<dbReference type="FunFam" id="3.40.630.40:FF:000005">
    <property type="entry name" value="N-acetylmuramoyl-L-alanine amidase (AmiA)"/>
    <property type="match status" value="1"/>
</dbReference>
<feature type="region of interest" description="Disordered" evidence="2">
    <location>
        <begin position="125"/>
        <end position="144"/>
    </location>
</feature>